<dbReference type="STRING" id="1798535.A2V68_00815"/>
<feature type="region of interest" description="Disordered" evidence="3">
    <location>
        <begin position="1"/>
        <end position="30"/>
    </location>
</feature>
<evidence type="ECO:0000313" key="6">
    <source>
        <dbReference type="Proteomes" id="UP000176651"/>
    </source>
</evidence>
<sequence length="139" mass="15523">MGKEIRISTQTISGHNFADPDDVTDYSQDSDEDELELPVDIARKGKQLIIRAPVVGVTPDEVNITVNNDTLFIHKSAMIDKTKVDNYYLRECHWGPIAREVRLPIPVDPAGARASLTDGILTITLPIIHKPITRIIKVR</sequence>
<accession>A0A1F4NSM7</accession>
<feature type="compositionally biased region" description="Acidic residues" evidence="3">
    <location>
        <begin position="19"/>
        <end position="30"/>
    </location>
</feature>
<dbReference type="PROSITE" id="PS01031">
    <property type="entry name" value="SHSP"/>
    <property type="match status" value="1"/>
</dbReference>
<evidence type="ECO:0000256" key="1">
    <source>
        <dbReference type="PROSITE-ProRule" id="PRU00285"/>
    </source>
</evidence>
<evidence type="ECO:0000256" key="3">
    <source>
        <dbReference type="SAM" id="MobiDB-lite"/>
    </source>
</evidence>
<dbReference type="Gene3D" id="2.60.40.790">
    <property type="match status" value="1"/>
</dbReference>
<comment type="similarity">
    <text evidence="1 2">Belongs to the small heat shock protein (HSP20) family.</text>
</comment>
<dbReference type="CDD" id="cd06464">
    <property type="entry name" value="ACD_sHsps-like"/>
    <property type="match status" value="1"/>
</dbReference>
<reference evidence="5 6" key="1">
    <citation type="journal article" date="2016" name="Nat. Commun.">
        <title>Thousands of microbial genomes shed light on interconnected biogeochemical processes in an aquifer system.</title>
        <authorList>
            <person name="Anantharaman K."/>
            <person name="Brown C.T."/>
            <person name="Hug L.A."/>
            <person name="Sharon I."/>
            <person name="Castelle C.J."/>
            <person name="Probst A.J."/>
            <person name="Thomas B.C."/>
            <person name="Singh A."/>
            <person name="Wilkins M.J."/>
            <person name="Karaoz U."/>
            <person name="Brodie E.L."/>
            <person name="Williams K.H."/>
            <person name="Hubbard S.S."/>
            <person name="Banfield J.F."/>
        </authorList>
    </citation>
    <scope>NUCLEOTIDE SEQUENCE [LARGE SCALE GENOMIC DNA]</scope>
</reference>
<dbReference type="Proteomes" id="UP000176651">
    <property type="component" value="Unassembled WGS sequence"/>
</dbReference>
<dbReference type="InterPro" id="IPR002068">
    <property type="entry name" value="A-crystallin/Hsp20_dom"/>
</dbReference>
<name>A0A1F4NSM7_UNCK3</name>
<comment type="caution">
    <text evidence="5">The sequence shown here is derived from an EMBL/GenBank/DDBJ whole genome shotgun (WGS) entry which is preliminary data.</text>
</comment>
<dbReference type="EMBL" id="META01000003">
    <property type="protein sequence ID" value="OGB74288.1"/>
    <property type="molecule type" value="Genomic_DNA"/>
</dbReference>
<evidence type="ECO:0000259" key="4">
    <source>
        <dbReference type="PROSITE" id="PS01031"/>
    </source>
</evidence>
<proteinExistence type="inferred from homology"/>
<gene>
    <name evidence="5" type="ORF">A2V68_00815</name>
</gene>
<dbReference type="AlphaFoldDB" id="A0A1F4NSM7"/>
<feature type="domain" description="SHSP" evidence="4">
    <location>
        <begin position="30"/>
        <end position="139"/>
    </location>
</feature>
<organism evidence="5 6">
    <name type="scientific">candidate division Kazan bacterium RBG_13_50_9</name>
    <dbReference type="NCBI Taxonomy" id="1798535"/>
    <lineage>
        <taxon>Bacteria</taxon>
        <taxon>Bacteria division Kazan-3B-28</taxon>
    </lineage>
</organism>
<evidence type="ECO:0000313" key="5">
    <source>
        <dbReference type="EMBL" id="OGB74288.1"/>
    </source>
</evidence>
<dbReference type="Pfam" id="PF00011">
    <property type="entry name" value="HSP20"/>
    <property type="match status" value="1"/>
</dbReference>
<evidence type="ECO:0000256" key="2">
    <source>
        <dbReference type="RuleBase" id="RU003616"/>
    </source>
</evidence>
<dbReference type="SUPFAM" id="SSF49764">
    <property type="entry name" value="HSP20-like chaperones"/>
    <property type="match status" value="1"/>
</dbReference>
<protein>
    <recommendedName>
        <fullName evidence="4">SHSP domain-containing protein</fullName>
    </recommendedName>
</protein>
<dbReference type="InterPro" id="IPR008978">
    <property type="entry name" value="HSP20-like_chaperone"/>
</dbReference>